<evidence type="ECO:0000313" key="1">
    <source>
        <dbReference type="EMBL" id="SDH82050.1"/>
    </source>
</evidence>
<evidence type="ECO:0000313" key="2">
    <source>
        <dbReference type="Proteomes" id="UP000198956"/>
    </source>
</evidence>
<organism evidence="1 2">
    <name type="scientific">Aneurinibacillus thermoaerophilus</name>
    <dbReference type="NCBI Taxonomy" id="143495"/>
    <lineage>
        <taxon>Bacteria</taxon>
        <taxon>Bacillati</taxon>
        <taxon>Bacillota</taxon>
        <taxon>Bacilli</taxon>
        <taxon>Bacillales</taxon>
        <taxon>Paenibacillaceae</taxon>
        <taxon>Aneurinibacillus group</taxon>
        <taxon>Aneurinibacillus</taxon>
    </lineage>
</organism>
<dbReference type="OrthoDB" id="9792162at2"/>
<gene>
    <name evidence="1" type="ORF">SAMN04489735_10694</name>
</gene>
<dbReference type="Proteomes" id="UP000198956">
    <property type="component" value="Unassembled WGS sequence"/>
</dbReference>
<dbReference type="AlphaFoldDB" id="A0A1G8FIU5"/>
<reference evidence="1 2" key="1">
    <citation type="submission" date="2016-10" db="EMBL/GenBank/DDBJ databases">
        <authorList>
            <person name="de Groot N.N."/>
        </authorList>
    </citation>
    <scope>NUCLEOTIDE SEQUENCE [LARGE SCALE GENOMIC DNA]</scope>
    <source>
        <strain evidence="1 2">L 420-91</strain>
    </source>
</reference>
<name>A0A1G8FIU5_ANETH</name>
<proteinExistence type="predicted"/>
<protein>
    <submittedName>
        <fullName evidence="1">Uncharacterized protein</fullName>
    </submittedName>
</protein>
<accession>A0A1G8FIU5</accession>
<dbReference type="RefSeq" id="WP_057898764.1">
    <property type="nucleotide sequence ID" value="NZ_FNDE01000069.1"/>
</dbReference>
<dbReference type="EMBL" id="FNDE01000069">
    <property type="protein sequence ID" value="SDH82050.1"/>
    <property type="molecule type" value="Genomic_DNA"/>
</dbReference>
<sequence>MKAVAFSKYGSQNVLRAMEFDNPQAAAGEVGTVVTCRRRKEQEITHFSFRNASFVNPWIFIISNFFIT</sequence>